<sequence length="306" mass="32831">MSSTHFFPHSSSRLRAVFQALLVTFLWSLSWVLIKAGLEEIPALTFAGLRYVLAFLCLLPLVVRSRHLKAIRGLTGADWLRLTSLGLVWYTLTQGAQFLALDRLPATTTSLILSFSPVVVALLGIAFLAEQPRRAQWVGMAVYLVGAAIFLYPVNLPAQQVVGLGIAVLGLLANAGAAVLGRAVNRSGVLSPLVVTVVSMGIGSLVLLATGLATQGMPVLSPSSWAIVGWLAVVNTAFAFTLWNLTLRTLSATESSVINNTMLIQIAVLAWVFLDESLSPTEVTGLVLAAFGVLLVQVRRLRRWSS</sequence>
<evidence type="ECO:0000256" key="5">
    <source>
        <dbReference type="ARBA" id="ARBA00023136"/>
    </source>
</evidence>
<feature type="transmembrane region" description="Helical" evidence="6">
    <location>
        <begin position="110"/>
        <end position="129"/>
    </location>
</feature>
<dbReference type="PANTHER" id="PTHR32322:SF2">
    <property type="entry name" value="EAMA DOMAIN-CONTAINING PROTEIN"/>
    <property type="match status" value="1"/>
</dbReference>
<evidence type="ECO:0000256" key="6">
    <source>
        <dbReference type="SAM" id="Phobius"/>
    </source>
</evidence>
<keyword evidence="5 6" id="KW-0472">Membrane</keyword>
<reference evidence="8 9" key="1">
    <citation type="submission" date="2020-02" db="EMBL/GenBank/DDBJ databases">
        <authorList>
            <person name="Li X.-J."/>
            <person name="Feng X.-M."/>
        </authorList>
    </citation>
    <scope>NUCLEOTIDE SEQUENCE [LARGE SCALE GENOMIC DNA]</scope>
    <source>
        <strain evidence="8 9">CGMCC 4.7225</strain>
    </source>
</reference>
<feature type="transmembrane region" description="Helical" evidence="6">
    <location>
        <begin position="280"/>
        <end position="298"/>
    </location>
</feature>
<dbReference type="InterPro" id="IPR050638">
    <property type="entry name" value="AA-Vitamin_Transporters"/>
</dbReference>
<proteinExistence type="inferred from homology"/>
<dbReference type="Gene3D" id="1.10.3730.20">
    <property type="match status" value="1"/>
</dbReference>
<accession>A0A6N9YT16</accession>
<dbReference type="GO" id="GO:0016020">
    <property type="term" value="C:membrane"/>
    <property type="evidence" value="ECO:0007669"/>
    <property type="project" value="UniProtKB-SubCell"/>
</dbReference>
<dbReference type="InterPro" id="IPR037185">
    <property type="entry name" value="EmrE-like"/>
</dbReference>
<feature type="transmembrane region" description="Helical" evidence="6">
    <location>
        <begin position="225"/>
        <end position="245"/>
    </location>
</feature>
<keyword evidence="3 6" id="KW-0812">Transmembrane</keyword>
<protein>
    <submittedName>
        <fullName evidence="8">EamA family transporter</fullName>
    </submittedName>
</protein>
<dbReference type="Pfam" id="PF00892">
    <property type="entry name" value="EamA"/>
    <property type="match status" value="2"/>
</dbReference>
<keyword evidence="9" id="KW-1185">Reference proteome</keyword>
<feature type="transmembrane region" description="Helical" evidence="6">
    <location>
        <begin position="161"/>
        <end position="181"/>
    </location>
</feature>
<dbReference type="RefSeq" id="WP_163820893.1">
    <property type="nucleotide sequence ID" value="NZ_JAAGOB010000016.1"/>
</dbReference>
<evidence type="ECO:0000256" key="2">
    <source>
        <dbReference type="ARBA" id="ARBA00007362"/>
    </source>
</evidence>
<feature type="transmembrane region" description="Helical" evidence="6">
    <location>
        <begin position="44"/>
        <end position="63"/>
    </location>
</feature>
<feature type="transmembrane region" description="Helical" evidence="6">
    <location>
        <begin position="20"/>
        <end position="38"/>
    </location>
</feature>
<feature type="transmembrane region" description="Helical" evidence="6">
    <location>
        <begin position="136"/>
        <end position="155"/>
    </location>
</feature>
<organism evidence="8 9">
    <name type="scientific">Phytoactinopolyspora alkaliphila</name>
    <dbReference type="NCBI Taxonomy" id="1783498"/>
    <lineage>
        <taxon>Bacteria</taxon>
        <taxon>Bacillati</taxon>
        <taxon>Actinomycetota</taxon>
        <taxon>Actinomycetes</taxon>
        <taxon>Jiangellales</taxon>
        <taxon>Jiangellaceae</taxon>
        <taxon>Phytoactinopolyspora</taxon>
    </lineage>
</organism>
<comment type="subcellular location">
    <subcellularLocation>
        <location evidence="1">Membrane</location>
        <topology evidence="1">Multi-pass membrane protein</topology>
    </subcellularLocation>
</comment>
<evidence type="ECO:0000259" key="7">
    <source>
        <dbReference type="Pfam" id="PF00892"/>
    </source>
</evidence>
<evidence type="ECO:0000256" key="3">
    <source>
        <dbReference type="ARBA" id="ARBA00022692"/>
    </source>
</evidence>
<comment type="similarity">
    <text evidence="2">Belongs to the EamA transporter family.</text>
</comment>
<dbReference type="SUPFAM" id="SSF103481">
    <property type="entry name" value="Multidrug resistance efflux transporter EmrE"/>
    <property type="match status" value="2"/>
</dbReference>
<feature type="transmembrane region" description="Helical" evidence="6">
    <location>
        <begin position="193"/>
        <end position="213"/>
    </location>
</feature>
<comment type="caution">
    <text evidence="8">The sequence shown here is derived from an EMBL/GenBank/DDBJ whole genome shotgun (WGS) entry which is preliminary data.</text>
</comment>
<dbReference type="Proteomes" id="UP000469185">
    <property type="component" value="Unassembled WGS sequence"/>
</dbReference>
<keyword evidence="4 6" id="KW-1133">Transmembrane helix</keyword>
<feature type="domain" description="EamA" evidence="7">
    <location>
        <begin position="164"/>
        <end position="296"/>
    </location>
</feature>
<feature type="transmembrane region" description="Helical" evidence="6">
    <location>
        <begin position="257"/>
        <end position="274"/>
    </location>
</feature>
<evidence type="ECO:0000256" key="1">
    <source>
        <dbReference type="ARBA" id="ARBA00004141"/>
    </source>
</evidence>
<dbReference type="InterPro" id="IPR000620">
    <property type="entry name" value="EamA_dom"/>
</dbReference>
<gene>
    <name evidence="8" type="ORF">G1H11_22660</name>
</gene>
<feature type="domain" description="EamA" evidence="7">
    <location>
        <begin position="15"/>
        <end position="151"/>
    </location>
</feature>
<name>A0A6N9YT16_9ACTN</name>
<evidence type="ECO:0000313" key="9">
    <source>
        <dbReference type="Proteomes" id="UP000469185"/>
    </source>
</evidence>
<dbReference type="AlphaFoldDB" id="A0A6N9YT16"/>
<evidence type="ECO:0000256" key="4">
    <source>
        <dbReference type="ARBA" id="ARBA00022989"/>
    </source>
</evidence>
<dbReference type="PANTHER" id="PTHR32322">
    <property type="entry name" value="INNER MEMBRANE TRANSPORTER"/>
    <property type="match status" value="1"/>
</dbReference>
<evidence type="ECO:0000313" key="8">
    <source>
        <dbReference type="EMBL" id="NED98105.1"/>
    </source>
</evidence>
<dbReference type="EMBL" id="JAAGOB010000016">
    <property type="protein sequence ID" value="NED98105.1"/>
    <property type="molecule type" value="Genomic_DNA"/>
</dbReference>